<reference evidence="3 4" key="1">
    <citation type="journal article" date="2019" name="Nat. Ecol. Evol.">
        <title>Megaphylogeny resolves global patterns of mushroom evolution.</title>
        <authorList>
            <person name="Varga T."/>
            <person name="Krizsan K."/>
            <person name="Foldi C."/>
            <person name="Dima B."/>
            <person name="Sanchez-Garcia M."/>
            <person name="Sanchez-Ramirez S."/>
            <person name="Szollosi G.J."/>
            <person name="Szarkandi J.G."/>
            <person name="Papp V."/>
            <person name="Albert L."/>
            <person name="Andreopoulos W."/>
            <person name="Angelini C."/>
            <person name="Antonin V."/>
            <person name="Barry K.W."/>
            <person name="Bougher N.L."/>
            <person name="Buchanan P."/>
            <person name="Buyck B."/>
            <person name="Bense V."/>
            <person name="Catcheside P."/>
            <person name="Chovatia M."/>
            <person name="Cooper J."/>
            <person name="Damon W."/>
            <person name="Desjardin D."/>
            <person name="Finy P."/>
            <person name="Geml J."/>
            <person name="Haridas S."/>
            <person name="Hughes K."/>
            <person name="Justo A."/>
            <person name="Karasinski D."/>
            <person name="Kautmanova I."/>
            <person name="Kiss B."/>
            <person name="Kocsube S."/>
            <person name="Kotiranta H."/>
            <person name="LaButti K.M."/>
            <person name="Lechner B.E."/>
            <person name="Liimatainen K."/>
            <person name="Lipzen A."/>
            <person name="Lukacs Z."/>
            <person name="Mihaltcheva S."/>
            <person name="Morgado L.N."/>
            <person name="Niskanen T."/>
            <person name="Noordeloos M.E."/>
            <person name="Ohm R.A."/>
            <person name="Ortiz-Santana B."/>
            <person name="Ovrebo C."/>
            <person name="Racz N."/>
            <person name="Riley R."/>
            <person name="Savchenko A."/>
            <person name="Shiryaev A."/>
            <person name="Soop K."/>
            <person name="Spirin V."/>
            <person name="Szebenyi C."/>
            <person name="Tomsovsky M."/>
            <person name="Tulloss R.E."/>
            <person name="Uehling J."/>
            <person name="Grigoriev I.V."/>
            <person name="Vagvolgyi C."/>
            <person name="Papp T."/>
            <person name="Martin F.M."/>
            <person name="Miettinen O."/>
            <person name="Hibbett D.S."/>
            <person name="Nagy L.G."/>
        </authorList>
    </citation>
    <scope>NUCLEOTIDE SEQUENCE [LARGE SCALE GENOMIC DNA]</scope>
    <source>
        <strain evidence="3 4">CBS 962.96</strain>
    </source>
</reference>
<protein>
    <recommendedName>
        <fullName evidence="2">F-box domain-containing protein</fullName>
    </recommendedName>
</protein>
<proteinExistence type="predicted"/>
<dbReference type="Pfam" id="PF12937">
    <property type="entry name" value="F-box-like"/>
    <property type="match status" value="1"/>
</dbReference>
<evidence type="ECO:0000256" key="1">
    <source>
        <dbReference type="SAM" id="MobiDB-lite"/>
    </source>
</evidence>
<evidence type="ECO:0000259" key="2">
    <source>
        <dbReference type="Pfam" id="PF12937"/>
    </source>
</evidence>
<feature type="region of interest" description="Disordered" evidence="1">
    <location>
        <begin position="1"/>
        <end position="24"/>
    </location>
</feature>
<keyword evidence="4" id="KW-1185">Reference proteome</keyword>
<feature type="compositionally biased region" description="Low complexity" evidence="1">
    <location>
        <begin position="9"/>
        <end position="24"/>
    </location>
</feature>
<dbReference type="OrthoDB" id="2863558at2759"/>
<dbReference type="EMBL" id="ML179133">
    <property type="protein sequence ID" value="THU98643.1"/>
    <property type="molecule type" value="Genomic_DNA"/>
</dbReference>
<name>A0A4S8M9S0_DENBC</name>
<gene>
    <name evidence="3" type="ORF">K435DRAFT_795583</name>
</gene>
<accession>A0A4S8M9S0</accession>
<dbReference type="Gene3D" id="1.20.1280.50">
    <property type="match status" value="1"/>
</dbReference>
<dbReference type="Proteomes" id="UP000297245">
    <property type="component" value="Unassembled WGS sequence"/>
</dbReference>
<feature type="domain" description="F-box" evidence="2">
    <location>
        <begin position="29"/>
        <end position="110"/>
    </location>
</feature>
<dbReference type="InterPro" id="IPR001810">
    <property type="entry name" value="F-box_dom"/>
</dbReference>
<evidence type="ECO:0000313" key="4">
    <source>
        <dbReference type="Proteomes" id="UP000297245"/>
    </source>
</evidence>
<organism evidence="3 4">
    <name type="scientific">Dendrothele bispora (strain CBS 962.96)</name>
    <dbReference type="NCBI Taxonomy" id="1314807"/>
    <lineage>
        <taxon>Eukaryota</taxon>
        <taxon>Fungi</taxon>
        <taxon>Dikarya</taxon>
        <taxon>Basidiomycota</taxon>
        <taxon>Agaricomycotina</taxon>
        <taxon>Agaricomycetes</taxon>
        <taxon>Agaricomycetidae</taxon>
        <taxon>Agaricales</taxon>
        <taxon>Agaricales incertae sedis</taxon>
        <taxon>Dendrothele</taxon>
    </lineage>
</organism>
<dbReference type="AlphaFoldDB" id="A0A4S8M9S0"/>
<sequence length="650" mass="73063">MQTLGHEGSGVSAPTLSSSSPEPSFGSIDSFPTEILIKIFSSLSDSHFVEDPHRTTPQVTFRQKNGLPERPHCRAIDLSPTSFSPVLRLSHTCRRWREIALSIPHLWSKIMVNIANQGTSLFHLVQTFLRLSKPTPLSLRVWAYKPCVGVFGDNRCTPSVYLSAEGRDVLQLLIDEHHRWYDVQFTWKVFVEISHLILGPPDPRLSRATHAADDDDSDLDPTTTTTIRTIATSTSNTRFNQVICTNLEFLQLDWGHVGPYILSPPMDIFCSSSKLHTLRLTNFRSHLFQPHWEQIRSLSVLDAMSDADEVREILLTFPCLEHFAFQPRLNQVRVSPTTAMATLTTNPESILAPPDLYGEFERPPDRLPGSCLKSIDMEFDYWDTSYQTSLGQIFSVLSGSLSSLTSVQLRVRSLDTPEKRFQFRSLLTRFLLGTSPSSSTTTRPSQNFSSSGSCVGLRILRLDTVMFYDSGLLELLQCIPTLTELSLVDETKTKVTTEQFFHRLIVSPDPGAGLCGFDSQDRTQVYGKDTLLPQLTSLEIRIRMGEYVPVVELLRYPDGSGLPDIDPILSMIQSRSSSLRCCHGSVRGQACCSHCVGHLSIARLKRFVLRIDGHAMSVQEWIDSLNTTFEPYVLELKKNGLEVLRLEVVE</sequence>
<evidence type="ECO:0000313" key="3">
    <source>
        <dbReference type="EMBL" id="THU98643.1"/>
    </source>
</evidence>